<protein>
    <submittedName>
        <fullName evidence="2">Uncharacterized protein</fullName>
    </submittedName>
</protein>
<evidence type="ECO:0000313" key="3">
    <source>
        <dbReference type="Proteomes" id="UP001211065"/>
    </source>
</evidence>
<dbReference type="AlphaFoldDB" id="A0AAD5TZS9"/>
<sequence>MKISDIIAVVLIQLSYSMPIAVLENQTNNAALPTMGCTTVDNTLTDEISILKFNEHDINNSDNFRDSPTLSVSIKLPCIHTAAVSESTAAPNLAYGYDFINPNTGPAPEGIQD</sequence>
<evidence type="ECO:0000256" key="1">
    <source>
        <dbReference type="SAM" id="SignalP"/>
    </source>
</evidence>
<evidence type="ECO:0000313" key="2">
    <source>
        <dbReference type="EMBL" id="KAJ3219122.1"/>
    </source>
</evidence>
<feature type="chain" id="PRO_5042209188" evidence="1">
    <location>
        <begin position="18"/>
        <end position="113"/>
    </location>
</feature>
<keyword evidence="3" id="KW-1185">Reference proteome</keyword>
<keyword evidence="1" id="KW-0732">Signal</keyword>
<name>A0AAD5TZS9_9FUNG</name>
<dbReference type="Proteomes" id="UP001211065">
    <property type="component" value="Unassembled WGS sequence"/>
</dbReference>
<feature type="signal peptide" evidence="1">
    <location>
        <begin position="1"/>
        <end position="17"/>
    </location>
</feature>
<organism evidence="2 3">
    <name type="scientific">Clydaea vesicula</name>
    <dbReference type="NCBI Taxonomy" id="447962"/>
    <lineage>
        <taxon>Eukaryota</taxon>
        <taxon>Fungi</taxon>
        <taxon>Fungi incertae sedis</taxon>
        <taxon>Chytridiomycota</taxon>
        <taxon>Chytridiomycota incertae sedis</taxon>
        <taxon>Chytridiomycetes</taxon>
        <taxon>Lobulomycetales</taxon>
        <taxon>Lobulomycetaceae</taxon>
        <taxon>Clydaea</taxon>
    </lineage>
</organism>
<reference evidence="2" key="1">
    <citation type="submission" date="2020-05" db="EMBL/GenBank/DDBJ databases">
        <title>Phylogenomic resolution of chytrid fungi.</title>
        <authorList>
            <person name="Stajich J.E."/>
            <person name="Amses K."/>
            <person name="Simmons R."/>
            <person name="Seto K."/>
            <person name="Myers J."/>
            <person name="Bonds A."/>
            <person name="Quandt C.A."/>
            <person name="Barry K."/>
            <person name="Liu P."/>
            <person name="Grigoriev I."/>
            <person name="Longcore J.E."/>
            <person name="James T.Y."/>
        </authorList>
    </citation>
    <scope>NUCLEOTIDE SEQUENCE</scope>
    <source>
        <strain evidence="2">JEL0476</strain>
    </source>
</reference>
<proteinExistence type="predicted"/>
<gene>
    <name evidence="2" type="ORF">HK099_004816</name>
</gene>
<dbReference type="EMBL" id="JADGJW010000351">
    <property type="protein sequence ID" value="KAJ3219122.1"/>
    <property type="molecule type" value="Genomic_DNA"/>
</dbReference>
<accession>A0AAD5TZS9</accession>
<comment type="caution">
    <text evidence="2">The sequence shown here is derived from an EMBL/GenBank/DDBJ whole genome shotgun (WGS) entry which is preliminary data.</text>
</comment>